<dbReference type="PaxDb" id="195103-CPF_0305"/>
<dbReference type="InterPro" id="IPR027417">
    <property type="entry name" value="P-loop_NTPase"/>
</dbReference>
<dbReference type="CDD" id="cd03283">
    <property type="entry name" value="ABC_MutS-like"/>
    <property type="match status" value="1"/>
</dbReference>
<evidence type="ECO:0000313" key="6">
    <source>
        <dbReference type="EMBL" id="ABG83415.1"/>
    </source>
</evidence>
<evidence type="ECO:0000256" key="3">
    <source>
        <dbReference type="ARBA" id="ARBA00023125"/>
    </source>
</evidence>
<organism evidence="6 7">
    <name type="scientific">Clostridium perfringens (strain ATCC 13124 / DSM 756 / JCM 1290 / NCIMB 6125 / NCTC 8237 / Type A)</name>
    <dbReference type="NCBI Taxonomy" id="195103"/>
    <lineage>
        <taxon>Bacteria</taxon>
        <taxon>Bacillati</taxon>
        <taxon>Bacillota</taxon>
        <taxon>Clostridia</taxon>
        <taxon>Eubacteriales</taxon>
        <taxon>Clostridiaceae</taxon>
        <taxon>Clostridium</taxon>
    </lineage>
</organism>
<reference evidence="6 7" key="1">
    <citation type="journal article" date="2006" name="Genome Res.">
        <title>Skewed genomic variability in strains of the toxigenic bacterial pathogen, Clostridium perfringens.</title>
        <authorList>
            <person name="Myers G.S."/>
            <person name="Rasko D.A."/>
            <person name="Cheung J.K."/>
            <person name="Ravel J."/>
            <person name="Seshadri R."/>
            <person name="Deboy R.T."/>
            <person name="Ren Q."/>
            <person name="Varga J."/>
            <person name="Awad M.M."/>
            <person name="Brinkac L.M."/>
            <person name="Daugherty S.C."/>
            <person name="Haft D.H."/>
            <person name="Dodson R.J."/>
            <person name="Madupu R."/>
            <person name="Nelson W.C."/>
            <person name="Rosovitz M.J."/>
            <person name="Sullivan S.A."/>
            <person name="Khouri H."/>
            <person name="Dimitrov G.I."/>
            <person name="Watkins K.L."/>
            <person name="Mulligan S."/>
            <person name="Benton J."/>
            <person name="Radune D."/>
            <person name="Fisher D.J."/>
            <person name="Atkins H.S."/>
            <person name="Hiscox T."/>
            <person name="Jost B.H."/>
            <person name="Billington S.J."/>
            <person name="Songer J.G."/>
            <person name="McClane B.A."/>
            <person name="Titball R.W."/>
            <person name="Rood J.I."/>
            <person name="Melville S.B."/>
            <person name="Paulsen I.T."/>
        </authorList>
    </citation>
    <scope>NUCLEOTIDE SEQUENCE [LARGE SCALE GENOMIC DNA]</scope>
    <source>
        <strain evidence="7">ATCC 13124 / DSM 756 / JCM 1290 / NCIMB 6125 / NCTC 8237 / S 107 / Type A</strain>
    </source>
</reference>
<accession>A0A0H2YR70</accession>
<keyword evidence="7" id="KW-1185">Reference proteome</keyword>
<dbReference type="Proteomes" id="UP000001823">
    <property type="component" value="Chromosome"/>
</dbReference>
<dbReference type="Gene3D" id="3.40.50.300">
    <property type="entry name" value="P-loop containing nucleotide triphosphate hydrolases"/>
    <property type="match status" value="1"/>
</dbReference>
<dbReference type="GO" id="GO:0005524">
    <property type="term" value="F:ATP binding"/>
    <property type="evidence" value="ECO:0007669"/>
    <property type="project" value="UniProtKB-KW"/>
</dbReference>
<dbReference type="InterPro" id="IPR045076">
    <property type="entry name" value="MutS"/>
</dbReference>
<protein>
    <submittedName>
        <fullName evidence="6">MutS domain protein</fullName>
    </submittedName>
</protein>
<dbReference type="SMART" id="SM00534">
    <property type="entry name" value="MUTSac"/>
    <property type="match status" value="1"/>
</dbReference>
<dbReference type="GO" id="GO:0005829">
    <property type="term" value="C:cytosol"/>
    <property type="evidence" value="ECO:0007669"/>
    <property type="project" value="TreeGrafter"/>
</dbReference>
<dbReference type="GO" id="GO:0140664">
    <property type="term" value="F:ATP-dependent DNA damage sensor activity"/>
    <property type="evidence" value="ECO:0007669"/>
    <property type="project" value="InterPro"/>
</dbReference>
<name>A0A0H2YR70_CLOP1</name>
<dbReference type="PANTHER" id="PTHR11361">
    <property type="entry name" value="DNA MISMATCH REPAIR PROTEIN MUTS FAMILY MEMBER"/>
    <property type="match status" value="1"/>
</dbReference>
<dbReference type="SUPFAM" id="SSF48334">
    <property type="entry name" value="DNA repair protein MutS, domain III"/>
    <property type="match status" value="1"/>
</dbReference>
<keyword evidence="2" id="KW-0067">ATP-binding</keyword>
<keyword evidence="4" id="KW-0812">Transmembrane</keyword>
<dbReference type="InterPro" id="IPR000432">
    <property type="entry name" value="DNA_mismatch_repair_MutS_C"/>
</dbReference>
<keyword evidence="4" id="KW-0472">Membrane</keyword>
<keyword evidence="3" id="KW-0238">DNA-binding</keyword>
<dbReference type="Pfam" id="PF00488">
    <property type="entry name" value="MutS_V"/>
    <property type="match status" value="1"/>
</dbReference>
<evidence type="ECO:0000256" key="2">
    <source>
        <dbReference type="ARBA" id="ARBA00022840"/>
    </source>
</evidence>
<proteinExistence type="predicted"/>
<dbReference type="SUPFAM" id="SSF52540">
    <property type="entry name" value="P-loop containing nucleoside triphosphate hydrolases"/>
    <property type="match status" value="1"/>
</dbReference>
<keyword evidence="4" id="KW-1133">Transmembrane helix</keyword>
<dbReference type="GO" id="GO:0030983">
    <property type="term" value="F:mismatched DNA binding"/>
    <property type="evidence" value="ECO:0007669"/>
    <property type="project" value="InterPro"/>
</dbReference>
<feature type="transmembrane region" description="Helical" evidence="4">
    <location>
        <begin position="229"/>
        <end position="250"/>
    </location>
</feature>
<dbReference type="Gene3D" id="1.10.1420.10">
    <property type="match status" value="1"/>
</dbReference>
<dbReference type="KEGG" id="cpf:CPF_0305"/>
<dbReference type="PANTHER" id="PTHR11361:SF152">
    <property type="entry name" value="DNA MISMATCH REPAIR PROTEIN"/>
    <property type="match status" value="1"/>
</dbReference>
<evidence type="ECO:0000259" key="5">
    <source>
        <dbReference type="SMART" id="SM00534"/>
    </source>
</evidence>
<feature type="transmembrane region" description="Helical" evidence="4">
    <location>
        <begin position="143"/>
        <end position="173"/>
    </location>
</feature>
<evidence type="ECO:0000256" key="4">
    <source>
        <dbReference type="SAM" id="Phobius"/>
    </source>
</evidence>
<evidence type="ECO:0000313" key="7">
    <source>
        <dbReference type="Proteomes" id="UP000001823"/>
    </source>
</evidence>
<dbReference type="GO" id="GO:0006298">
    <property type="term" value="P:mismatch repair"/>
    <property type="evidence" value="ECO:0007669"/>
    <property type="project" value="InterPro"/>
</dbReference>
<dbReference type="InterPro" id="IPR036187">
    <property type="entry name" value="DNA_mismatch_repair_MutS_sf"/>
</dbReference>
<dbReference type="AlphaFoldDB" id="A0A0H2YR70"/>
<dbReference type="EMBL" id="CP000246">
    <property type="protein sequence ID" value="ABG83415.1"/>
    <property type="molecule type" value="Genomic_DNA"/>
</dbReference>
<keyword evidence="1" id="KW-0547">Nucleotide-binding</keyword>
<dbReference type="STRING" id="195103.CPF_0305"/>
<feature type="domain" description="DNA mismatch repair proteins mutS family" evidence="5">
    <location>
        <begin position="329"/>
        <end position="515"/>
    </location>
</feature>
<dbReference type="HOGENOM" id="CLU_030717_1_0_9"/>
<dbReference type="RefSeq" id="WP_011590131.1">
    <property type="nucleotide sequence ID" value="NC_008261.1"/>
</dbReference>
<gene>
    <name evidence="6" type="ordered locus">CPF_0305</name>
</gene>
<sequence>MDKRLLKVLKHDYAVEMDKKRNLKAIRTLYDMNEKEEYHIDEQTWNDLDLDKVYSKLDRNYSSLGEASLYSMLRNPLNDEKKLNKRREEIEYFKENEEVRFKIMWIFFELGRDKKNSLLDMINEKLIESNKFKYYFYTITGKILPLILILTAIFVSVSAMLGLMAVTFVNIYINSKERDRIKANGLMYLRRVIKASKQIVKINDKNLESFNIKIRENLKDLKSIDRNTIMISFINMWGGVFEFISVLFLLEETAYYKIADSIEKNKDSILSLYKTLGEMEAIISIGSYEEEKKDKITRPKFIRETTLEIKNGIHPIIENPVANSINMSKRGIVLTGTNMSGKSTFLRMLGVNMLFAQAFNFVLAEKYEGPIFNIVTSISPNDDLSVGKSFYMAEAESILRIIRALDKDLPVFCAIDEIFRGTNPIERISASAEILTYINNKNSISIVATHDRELVDILKECYEFYYFSENVDSKNGLSFDYKLKRGVSKTRNAIKLLEYIGYPKDIINKSYRRSEKLEGFI</sequence>
<evidence type="ECO:0000256" key="1">
    <source>
        <dbReference type="ARBA" id="ARBA00022741"/>
    </source>
</evidence>
<dbReference type="eggNOG" id="COG0249">
    <property type="taxonomic scope" value="Bacteria"/>
</dbReference>